<sequence length="402" mass="44922">MVHGTGSFGGGGGGGGGGFSGSVGFSTTIFAHNHYSRSRGHGEECDCSWICVCLFCRGQSFKVRIFGLWMWLVAIVITSSLITLFHVNKSQTVEATVTDMRKVPRSPSKTFCNAVSLSSSTSSFTAFLVDGDPIPDSQDSRTDIFTKKTSIAYNNYEYWGFYLLKNSLIEISACPDTSLDFAIVRGKEDFENFKNGDCTYSCTVFRKTAYCNRHSEPEKYHYKVTQEDEHYLFFSNRFILPFPTNLEVNITLVRYLYDLNSYVSKCSNSQPFSKCTLEFPLHSHPSIVLNVTSSSDLEGDAEIEVECVSRKWVYVMIFFILPLVLGGLGTILIIRKYRKKPEHTATSTASSSPFSTLPSIQEDRRTTESRTRTSSGYGAVTSPPKYETATENPPSYEDAMKK</sequence>
<dbReference type="Proteomes" id="UP000694844">
    <property type="component" value="Chromosome 5"/>
</dbReference>
<dbReference type="KEGG" id="cvn:111138307"/>
<dbReference type="Pfam" id="PF16041">
    <property type="entry name" value="APD1-4_M"/>
    <property type="match status" value="1"/>
</dbReference>
<keyword evidence="5" id="KW-1185">Reference proteome</keyword>
<keyword evidence="2" id="KW-0812">Transmembrane</keyword>
<protein>
    <submittedName>
        <fullName evidence="6">Uncharacterized protein LOC111138307</fullName>
    </submittedName>
</protein>
<dbReference type="Pfam" id="PF16040">
    <property type="entry name" value="APD1-4_N"/>
    <property type="match status" value="1"/>
</dbReference>
<evidence type="ECO:0000256" key="1">
    <source>
        <dbReference type="SAM" id="MobiDB-lite"/>
    </source>
</evidence>
<organism evidence="5 6">
    <name type="scientific">Crassostrea virginica</name>
    <name type="common">Eastern oyster</name>
    <dbReference type="NCBI Taxonomy" id="6565"/>
    <lineage>
        <taxon>Eukaryota</taxon>
        <taxon>Metazoa</taxon>
        <taxon>Spiralia</taxon>
        <taxon>Lophotrochozoa</taxon>
        <taxon>Mollusca</taxon>
        <taxon>Bivalvia</taxon>
        <taxon>Autobranchia</taxon>
        <taxon>Pteriomorphia</taxon>
        <taxon>Ostreida</taxon>
        <taxon>Ostreoidea</taxon>
        <taxon>Ostreidae</taxon>
        <taxon>Crassostrea</taxon>
    </lineage>
</organism>
<feature type="compositionally biased region" description="Basic and acidic residues" evidence="1">
    <location>
        <begin position="361"/>
        <end position="371"/>
    </location>
</feature>
<evidence type="ECO:0000259" key="3">
    <source>
        <dbReference type="Pfam" id="PF16040"/>
    </source>
</evidence>
<reference evidence="6" key="1">
    <citation type="submission" date="2025-08" db="UniProtKB">
        <authorList>
            <consortium name="RefSeq"/>
        </authorList>
    </citation>
    <scope>IDENTIFICATION</scope>
    <source>
        <tissue evidence="6">Whole sample</tissue>
    </source>
</reference>
<name>A0A8B8F0P4_CRAVI</name>
<feature type="transmembrane region" description="Helical" evidence="2">
    <location>
        <begin position="312"/>
        <end position="334"/>
    </location>
</feature>
<evidence type="ECO:0000256" key="2">
    <source>
        <dbReference type="SAM" id="Phobius"/>
    </source>
</evidence>
<dbReference type="OrthoDB" id="6375539at2759"/>
<evidence type="ECO:0000259" key="4">
    <source>
        <dbReference type="Pfam" id="PF16041"/>
    </source>
</evidence>
<proteinExistence type="predicted"/>
<evidence type="ECO:0000313" key="6">
    <source>
        <dbReference type="RefSeq" id="XP_022345895.1"/>
    </source>
</evidence>
<evidence type="ECO:0000313" key="5">
    <source>
        <dbReference type="Proteomes" id="UP000694844"/>
    </source>
</evidence>
<dbReference type="AlphaFoldDB" id="A0A8B8F0P4"/>
<dbReference type="RefSeq" id="XP_022345895.1">
    <property type="nucleotide sequence ID" value="XM_022490187.1"/>
</dbReference>
<accession>A0A8B8F0P4</accession>
<dbReference type="PANTHER" id="PTHR39077:SF1">
    <property type="entry name" value="E3 UBIQUITIN-PROTEIN LIGASE APD1-4 MIDDLE DOMAIN-CONTAINING PROTEIN"/>
    <property type="match status" value="1"/>
</dbReference>
<feature type="domain" description="E3 ubiquitin-protein ligase APD1-4 N-terminal" evidence="3">
    <location>
        <begin position="122"/>
        <end position="189"/>
    </location>
</feature>
<dbReference type="InterPro" id="IPR032010">
    <property type="entry name" value="APD1-4_M"/>
</dbReference>
<feature type="transmembrane region" description="Helical" evidence="2">
    <location>
        <begin position="65"/>
        <end position="87"/>
    </location>
</feature>
<dbReference type="InterPro" id="IPR032008">
    <property type="entry name" value="APD1-4_N"/>
</dbReference>
<dbReference type="PANTHER" id="PTHR39077">
    <property type="entry name" value="DUF4793 DOMAIN-CONTAINING PROTEIN"/>
    <property type="match status" value="1"/>
</dbReference>
<dbReference type="GeneID" id="111138307"/>
<gene>
    <name evidence="6" type="primary">LOC111138307</name>
</gene>
<keyword evidence="2" id="KW-1133">Transmembrane helix</keyword>
<feature type="compositionally biased region" description="Low complexity" evidence="1">
    <location>
        <begin position="344"/>
        <end position="359"/>
    </location>
</feature>
<keyword evidence="2" id="KW-0472">Membrane</keyword>
<feature type="domain" description="E3 ubiquitin-protein ligase APD1-4 middle" evidence="4">
    <location>
        <begin position="221"/>
        <end position="325"/>
    </location>
</feature>
<feature type="region of interest" description="Disordered" evidence="1">
    <location>
        <begin position="344"/>
        <end position="402"/>
    </location>
</feature>